<feature type="transmembrane region" description="Helical" evidence="2">
    <location>
        <begin position="424"/>
        <end position="440"/>
    </location>
</feature>
<evidence type="ECO:0000313" key="4">
    <source>
        <dbReference type="Proteomes" id="UP000270021"/>
    </source>
</evidence>
<dbReference type="Pfam" id="PF09913">
    <property type="entry name" value="DUF2142"/>
    <property type="match status" value="1"/>
</dbReference>
<keyword evidence="2" id="KW-0472">Membrane</keyword>
<dbReference type="EMBL" id="CP034438">
    <property type="protein sequence ID" value="AZN30867.1"/>
    <property type="molecule type" value="Genomic_DNA"/>
</dbReference>
<dbReference type="AlphaFoldDB" id="A0A3Q8WUZ2"/>
<feature type="transmembrane region" description="Helical" evidence="2">
    <location>
        <begin position="196"/>
        <end position="215"/>
    </location>
</feature>
<feature type="transmembrane region" description="Helical" evidence="2">
    <location>
        <begin position="362"/>
        <end position="381"/>
    </location>
</feature>
<dbReference type="Proteomes" id="UP000270021">
    <property type="component" value="Chromosome"/>
</dbReference>
<keyword evidence="2" id="KW-1133">Transmembrane helix</keyword>
<feature type="transmembrane region" description="Helical" evidence="2">
    <location>
        <begin position="447"/>
        <end position="471"/>
    </location>
</feature>
<accession>A0A3Q8WUZ2</accession>
<feature type="transmembrane region" description="Helical" evidence="2">
    <location>
        <begin position="164"/>
        <end position="184"/>
    </location>
</feature>
<feature type="transmembrane region" description="Helical" evidence="2">
    <location>
        <begin position="390"/>
        <end position="412"/>
    </location>
</feature>
<dbReference type="KEGG" id="fsl:EJO69_11545"/>
<dbReference type="OrthoDB" id="3265695at2"/>
<gene>
    <name evidence="3" type="ORF">EJO69_11545</name>
</gene>
<sequence>MGKRAFVASAALLTLLVLVVQAVWAVSLPGFRGPDEPHHVNSILRLASGGGWPSPGHARVGSSVIEAARESGTITSSAEGFSGLARTKLGNDRAEPRTEPPFPTYFRNRQVTPHEERSATGSVPRLDPSSSEIDQMSQHPPVYYAGGALVTDLFNLDQQPWDRMLLGLRLYGIVLTLPLIPSLIYTARKLGARRTWALAAGFLPFGIPQYFAITAGVTNDALAIGAGALVVAALVKAGTERIRPATVALVALSLGLALWSKGLLLAFGLALILVFALKRDETWRARIAAIAASGVGALVIGWWWIHNIIRFGVIQPSGFPREVPDGWDPSMAEFPTFLGVAWRSITTSFFSAFGWLESDFHPVLTTALMLALIGLLVWAGINAGEHRRTFLAIVSPALGTVPLLLAESWSAYTSYGTIAGVQGRYFYPFLAVLGAIVLGLRPLRGRAIVVVAAVNLAIGAYGFIFLLNSAYPGYPWIDFPRYALVAGVSEAVLTIILEILVAAYVAAFVLAAYVGVKESGLTLSAEDRALPWSGFARRRRPASDSVTIPEDSGRG</sequence>
<keyword evidence="4" id="KW-1185">Reference proteome</keyword>
<feature type="compositionally biased region" description="Basic and acidic residues" evidence="1">
    <location>
        <begin position="89"/>
        <end position="98"/>
    </location>
</feature>
<dbReference type="RefSeq" id="WP_126041988.1">
    <property type="nucleotide sequence ID" value="NZ_CP034438.1"/>
</dbReference>
<proteinExistence type="predicted"/>
<evidence type="ECO:0000256" key="1">
    <source>
        <dbReference type="SAM" id="MobiDB-lite"/>
    </source>
</evidence>
<protein>
    <submittedName>
        <fullName evidence="3">DUF2142 domain-containing protein</fullName>
    </submittedName>
</protein>
<dbReference type="InterPro" id="IPR018674">
    <property type="entry name" value="DUF2142_membrane"/>
</dbReference>
<feature type="transmembrane region" description="Helical" evidence="2">
    <location>
        <begin position="249"/>
        <end position="277"/>
    </location>
</feature>
<reference evidence="3 4" key="1">
    <citation type="submission" date="2018-12" db="EMBL/GenBank/DDBJ databases">
        <title>Complete genome sequence of Flaviflexus salsibiostraticola KCTC 33148.</title>
        <authorList>
            <person name="Bae J.-W."/>
        </authorList>
    </citation>
    <scope>NUCLEOTIDE SEQUENCE [LARGE SCALE GENOMIC DNA]</scope>
    <source>
        <strain evidence="3 4">KCTC 33148</strain>
    </source>
</reference>
<evidence type="ECO:0000256" key="2">
    <source>
        <dbReference type="SAM" id="Phobius"/>
    </source>
</evidence>
<keyword evidence="2" id="KW-0812">Transmembrane</keyword>
<feature type="transmembrane region" description="Helical" evidence="2">
    <location>
        <begin position="491"/>
        <end position="514"/>
    </location>
</feature>
<name>A0A3Q8WUZ2_9ACTO</name>
<organism evidence="3 4">
    <name type="scientific">Flaviflexus salsibiostraticola</name>
    <dbReference type="NCBI Taxonomy" id="1282737"/>
    <lineage>
        <taxon>Bacteria</taxon>
        <taxon>Bacillati</taxon>
        <taxon>Actinomycetota</taxon>
        <taxon>Actinomycetes</taxon>
        <taxon>Actinomycetales</taxon>
        <taxon>Actinomycetaceae</taxon>
        <taxon>Flaviflexus</taxon>
    </lineage>
</organism>
<feature type="transmembrane region" description="Helical" evidence="2">
    <location>
        <begin position="283"/>
        <end position="305"/>
    </location>
</feature>
<evidence type="ECO:0000313" key="3">
    <source>
        <dbReference type="EMBL" id="AZN30867.1"/>
    </source>
</evidence>
<feature type="region of interest" description="Disordered" evidence="1">
    <location>
        <begin position="89"/>
        <end position="132"/>
    </location>
</feature>